<dbReference type="Proteomes" id="UP000054007">
    <property type="component" value="Unassembled WGS sequence"/>
</dbReference>
<feature type="region of interest" description="Disordered" evidence="1">
    <location>
        <begin position="56"/>
        <end position="80"/>
    </location>
</feature>
<proteinExistence type="predicted"/>
<gene>
    <name evidence="2" type="ORF">CYLTODRAFT_460168</name>
</gene>
<evidence type="ECO:0000256" key="1">
    <source>
        <dbReference type="SAM" id="MobiDB-lite"/>
    </source>
</evidence>
<organism evidence="2 3">
    <name type="scientific">Cylindrobasidium torrendii FP15055 ss-10</name>
    <dbReference type="NCBI Taxonomy" id="1314674"/>
    <lineage>
        <taxon>Eukaryota</taxon>
        <taxon>Fungi</taxon>
        <taxon>Dikarya</taxon>
        <taxon>Basidiomycota</taxon>
        <taxon>Agaricomycotina</taxon>
        <taxon>Agaricomycetes</taxon>
        <taxon>Agaricomycetidae</taxon>
        <taxon>Agaricales</taxon>
        <taxon>Marasmiineae</taxon>
        <taxon>Physalacriaceae</taxon>
        <taxon>Cylindrobasidium</taxon>
    </lineage>
</organism>
<accession>A0A0D7ARS7</accession>
<keyword evidence="3" id="KW-1185">Reference proteome</keyword>
<evidence type="ECO:0000313" key="3">
    <source>
        <dbReference type="Proteomes" id="UP000054007"/>
    </source>
</evidence>
<sequence>MICISHTLCPETCLFRIEFHLHRVLSALFFICVLPHPKNSPMDSRRLHAQSSDISYDPRRVSPLSPTYNAPLTPGLVSGS</sequence>
<reference evidence="2 3" key="1">
    <citation type="journal article" date="2015" name="Fungal Genet. Biol.">
        <title>Evolution of novel wood decay mechanisms in Agaricales revealed by the genome sequences of Fistulina hepatica and Cylindrobasidium torrendii.</title>
        <authorList>
            <person name="Floudas D."/>
            <person name="Held B.W."/>
            <person name="Riley R."/>
            <person name="Nagy L.G."/>
            <person name="Koehler G."/>
            <person name="Ransdell A.S."/>
            <person name="Younus H."/>
            <person name="Chow J."/>
            <person name="Chiniquy J."/>
            <person name="Lipzen A."/>
            <person name="Tritt A."/>
            <person name="Sun H."/>
            <person name="Haridas S."/>
            <person name="LaButti K."/>
            <person name="Ohm R.A."/>
            <person name="Kues U."/>
            <person name="Blanchette R.A."/>
            <person name="Grigoriev I.V."/>
            <person name="Minto R.E."/>
            <person name="Hibbett D.S."/>
        </authorList>
    </citation>
    <scope>NUCLEOTIDE SEQUENCE [LARGE SCALE GENOMIC DNA]</scope>
    <source>
        <strain evidence="2 3">FP15055 ss-10</strain>
    </source>
</reference>
<protein>
    <submittedName>
        <fullName evidence="2">Uncharacterized protein</fullName>
    </submittedName>
</protein>
<evidence type="ECO:0000313" key="2">
    <source>
        <dbReference type="EMBL" id="KIY61063.1"/>
    </source>
</evidence>
<name>A0A0D7ARS7_9AGAR</name>
<dbReference type="EMBL" id="KN881077">
    <property type="protein sequence ID" value="KIY61063.1"/>
    <property type="molecule type" value="Genomic_DNA"/>
</dbReference>
<dbReference type="AlphaFoldDB" id="A0A0D7ARS7"/>